<dbReference type="Proteomes" id="UP000222366">
    <property type="component" value="Unassembled WGS sequence"/>
</dbReference>
<organism evidence="1 2">
    <name type="scientific">Xenorhabdus stockiae</name>
    <dbReference type="NCBI Taxonomy" id="351614"/>
    <lineage>
        <taxon>Bacteria</taxon>
        <taxon>Pseudomonadati</taxon>
        <taxon>Pseudomonadota</taxon>
        <taxon>Gammaproteobacteria</taxon>
        <taxon>Enterobacterales</taxon>
        <taxon>Morganellaceae</taxon>
        <taxon>Xenorhabdus</taxon>
    </lineage>
</organism>
<dbReference type="EMBL" id="NJAJ01000094">
    <property type="protein sequence ID" value="PHM58926.1"/>
    <property type="molecule type" value="Genomic_DNA"/>
</dbReference>
<dbReference type="AlphaFoldDB" id="A0A2D0K634"/>
<keyword evidence="2" id="KW-1185">Reference proteome</keyword>
<comment type="caution">
    <text evidence="1">The sequence shown here is derived from an EMBL/GenBank/DDBJ whole genome shotgun (WGS) entry which is preliminary data.</text>
</comment>
<gene>
    <name evidence="1" type="ORF">Xsto_04090</name>
</gene>
<reference evidence="1 2" key="1">
    <citation type="journal article" date="2017" name="Nat. Microbiol.">
        <title>Natural product diversity associated with the nematode symbionts Photorhabdus and Xenorhabdus.</title>
        <authorList>
            <person name="Tobias N.J."/>
            <person name="Wolff H."/>
            <person name="Djahanschiri B."/>
            <person name="Grundmann F."/>
            <person name="Kronenwerth M."/>
            <person name="Shi Y.M."/>
            <person name="Simonyi S."/>
            <person name="Grun P."/>
            <person name="Shapiro-Ilan D."/>
            <person name="Pidot S.J."/>
            <person name="Stinear T.P."/>
            <person name="Ebersberger I."/>
            <person name="Bode H.B."/>
        </authorList>
    </citation>
    <scope>NUCLEOTIDE SEQUENCE [LARGE SCALE GENOMIC DNA]</scope>
    <source>
        <strain evidence="1 2">DSM 17904</strain>
    </source>
</reference>
<proteinExistence type="predicted"/>
<evidence type="ECO:0000313" key="1">
    <source>
        <dbReference type="EMBL" id="PHM58926.1"/>
    </source>
</evidence>
<sequence length="63" mass="7446">MFTELEPAIEEARYLKRKKGHHRCILQLEGGRMVVRVHRKSMAGILMYTTRLDKEHTVLPELK</sequence>
<name>A0A2D0K634_9GAMM</name>
<evidence type="ECO:0000313" key="2">
    <source>
        <dbReference type="Proteomes" id="UP000222366"/>
    </source>
</evidence>
<dbReference type="RefSeq" id="WP_099126256.1">
    <property type="nucleotide sequence ID" value="NZ_CAWNRH010000175.1"/>
</dbReference>
<accession>A0A2D0K634</accession>
<protein>
    <submittedName>
        <fullName evidence="1">Uncharacterized protein</fullName>
    </submittedName>
</protein>